<feature type="chain" id="PRO_5047504857" description="Outer membrane protein beta-barrel domain-containing protein" evidence="1">
    <location>
        <begin position="20"/>
        <end position="218"/>
    </location>
</feature>
<comment type="caution">
    <text evidence="2">The sequence shown here is derived from an EMBL/GenBank/DDBJ whole genome shotgun (WGS) entry which is preliminary data.</text>
</comment>
<gene>
    <name evidence="2" type="ORF">HC175_10660</name>
</gene>
<sequence>MTKYFLFLFLSLMTCSLFSQEGEAERNQDSLAVSSESRIAQEIQEKKIYKRDSTVHEIHLNILNVLVFGALDVAYERVLTDHSSVGVELFSKVFNKNAGEDGDLSKVYAKDFSITGKFKYYFDDEVVARGYYANLLGMFSNGTHERDMEFKNPVTGDPETREVDMEYTDLAFGVGVGGKFVAKQGFLIDLSFSIGRNLFDKYSPDIVILPSIYLGYRF</sequence>
<dbReference type="Proteomes" id="UP000703674">
    <property type="component" value="Unassembled WGS sequence"/>
</dbReference>
<organism evidence="2 3">
    <name type="scientific">Salinimicrobium oceani</name>
    <dbReference type="NCBI Taxonomy" id="2722702"/>
    <lineage>
        <taxon>Bacteria</taxon>
        <taxon>Pseudomonadati</taxon>
        <taxon>Bacteroidota</taxon>
        <taxon>Flavobacteriia</taxon>
        <taxon>Flavobacteriales</taxon>
        <taxon>Flavobacteriaceae</taxon>
        <taxon>Salinimicrobium</taxon>
    </lineage>
</organism>
<evidence type="ECO:0000313" key="3">
    <source>
        <dbReference type="Proteomes" id="UP000703674"/>
    </source>
</evidence>
<keyword evidence="3" id="KW-1185">Reference proteome</keyword>
<dbReference type="EMBL" id="JAAVJR010000005">
    <property type="protein sequence ID" value="NJW53383.1"/>
    <property type="molecule type" value="Genomic_DNA"/>
</dbReference>
<name>A0ABX1D2H7_9FLAO</name>
<proteinExistence type="predicted"/>
<evidence type="ECO:0000313" key="2">
    <source>
        <dbReference type="EMBL" id="NJW53383.1"/>
    </source>
</evidence>
<dbReference type="RefSeq" id="WP_168138482.1">
    <property type="nucleotide sequence ID" value="NZ_JAAVJR010000005.1"/>
</dbReference>
<protein>
    <recommendedName>
        <fullName evidence="4">Outer membrane protein beta-barrel domain-containing protein</fullName>
    </recommendedName>
</protein>
<keyword evidence="1" id="KW-0732">Signal</keyword>
<evidence type="ECO:0000256" key="1">
    <source>
        <dbReference type="SAM" id="SignalP"/>
    </source>
</evidence>
<feature type="signal peptide" evidence="1">
    <location>
        <begin position="1"/>
        <end position="19"/>
    </location>
</feature>
<accession>A0ABX1D2H7</accession>
<reference evidence="2 3" key="1">
    <citation type="submission" date="2020-03" db="EMBL/GenBank/DDBJ databases">
        <title>Salinimicrobium sp. nov, isolated from SCS.</title>
        <authorList>
            <person name="Cao W.R."/>
        </authorList>
    </citation>
    <scope>NUCLEOTIDE SEQUENCE [LARGE SCALE GENOMIC DNA]</scope>
    <source>
        <strain evidence="3">J15B91</strain>
    </source>
</reference>
<evidence type="ECO:0008006" key="4">
    <source>
        <dbReference type="Google" id="ProtNLM"/>
    </source>
</evidence>